<dbReference type="GO" id="GO:0009330">
    <property type="term" value="C:DNA topoisomerase type II (double strand cut, ATP-hydrolyzing) complex"/>
    <property type="evidence" value="ECO:0007669"/>
    <property type="project" value="TreeGrafter"/>
</dbReference>
<dbReference type="SUPFAM" id="SSF101904">
    <property type="entry name" value="GyrA/ParC C-terminal domain-like"/>
    <property type="match status" value="1"/>
</dbReference>
<proteinExistence type="inferred from homology"/>
<comment type="similarity">
    <text evidence="2">Belongs to the type II topoisomerase GyrA/ParC subunit family.</text>
</comment>
<dbReference type="Gene3D" id="1.10.268.10">
    <property type="entry name" value="Topoisomerase, domain 3"/>
    <property type="match status" value="1"/>
</dbReference>
<keyword evidence="12" id="KW-1185">Reference proteome</keyword>
<dbReference type="EC" id="5.6.2.2" evidence="3"/>
<evidence type="ECO:0000256" key="8">
    <source>
        <dbReference type="ARBA" id="ARBA00023235"/>
    </source>
</evidence>
<feature type="active site" description="O-(5'-phospho-DNA)-tyrosine intermediate" evidence="9">
    <location>
        <position position="118"/>
    </location>
</feature>
<evidence type="ECO:0000256" key="9">
    <source>
        <dbReference type="PROSITE-ProRule" id="PRU01384"/>
    </source>
</evidence>
<dbReference type="GO" id="GO:0003677">
    <property type="term" value="F:DNA binding"/>
    <property type="evidence" value="ECO:0007669"/>
    <property type="project" value="UniProtKB-UniRule"/>
</dbReference>
<dbReference type="Proteomes" id="UP000315343">
    <property type="component" value="Unassembled WGS sequence"/>
</dbReference>
<dbReference type="PANTHER" id="PTHR43493:SF1">
    <property type="entry name" value="DNA TOPOISOMERASE 4 SUBUNIT A"/>
    <property type="match status" value="1"/>
</dbReference>
<dbReference type="RefSeq" id="WP_145078899.1">
    <property type="nucleotide sequence ID" value="NZ_JAYFNS010000031.1"/>
</dbReference>
<evidence type="ECO:0000256" key="2">
    <source>
        <dbReference type="ARBA" id="ARBA00008263"/>
    </source>
</evidence>
<comment type="caution">
    <text evidence="11">The sequence shown here is derived from an EMBL/GenBank/DDBJ whole genome shotgun (WGS) entry which is preliminary data.</text>
</comment>
<dbReference type="AlphaFoldDB" id="A0A562JL17"/>
<evidence type="ECO:0000259" key="10">
    <source>
        <dbReference type="PROSITE" id="PS52040"/>
    </source>
</evidence>
<dbReference type="Gene3D" id="3.90.199.10">
    <property type="entry name" value="Topoisomerase II, domain 5"/>
    <property type="match status" value="1"/>
</dbReference>
<evidence type="ECO:0000313" key="12">
    <source>
        <dbReference type="Proteomes" id="UP000315343"/>
    </source>
</evidence>
<keyword evidence="6 9" id="KW-0238">DNA-binding</keyword>
<dbReference type="PANTHER" id="PTHR43493">
    <property type="entry name" value="DNA GYRASE/TOPOISOMERASE SUBUNIT A"/>
    <property type="match status" value="1"/>
</dbReference>
<dbReference type="InterPro" id="IPR013757">
    <property type="entry name" value="Topo_IIA_A_a_sf"/>
</dbReference>
<dbReference type="InterPro" id="IPR050220">
    <property type="entry name" value="Type_II_DNA_Topoisomerases"/>
</dbReference>
<accession>A0A562JL17</accession>
<dbReference type="GO" id="GO:0034335">
    <property type="term" value="F:DNA negative supercoiling activity"/>
    <property type="evidence" value="ECO:0007669"/>
    <property type="project" value="UniProtKB-ARBA"/>
</dbReference>
<dbReference type="Gene3D" id="3.30.1360.40">
    <property type="match status" value="1"/>
</dbReference>
<comment type="catalytic activity">
    <reaction evidence="1 9">
        <text>ATP-dependent breakage, passage and rejoining of double-stranded DNA.</text>
        <dbReference type="EC" id="5.6.2.2"/>
    </reaction>
</comment>
<keyword evidence="4" id="KW-1003">Cell membrane</keyword>
<keyword evidence="5 9" id="KW-0799">Topoisomerase</keyword>
<evidence type="ECO:0000256" key="7">
    <source>
        <dbReference type="ARBA" id="ARBA00023136"/>
    </source>
</evidence>
<dbReference type="GO" id="GO:0005524">
    <property type="term" value="F:ATP binding"/>
    <property type="evidence" value="ECO:0007669"/>
    <property type="project" value="InterPro"/>
</dbReference>
<protein>
    <recommendedName>
        <fullName evidence="3">DNA topoisomerase (ATP-hydrolyzing)</fullName>
        <ecNumber evidence="3">5.6.2.2</ecNumber>
    </recommendedName>
</protein>
<dbReference type="SMART" id="SM00434">
    <property type="entry name" value="TOP4c"/>
    <property type="match status" value="1"/>
</dbReference>
<evidence type="ECO:0000256" key="6">
    <source>
        <dbReference type="ARBA" id="ARBA00023125"/>
    </source>
</evidence>
<dbReference type="Gene3D" id="2.120.10.90">
    <property type="entry name" value="DNA gyrase/topoisomerase IV, subunit A, C-terminal"/>
    <property type="match status" value="1"/>
</dbReference>
<evidence type="ECO:0000256" key="5">
    <source>
        <dbReference type="ARBA" id="ARBA00023029"/>
    </source>
</evidence>
<keyword evidence="7" id="KW-0472">Membrane</keyword>
<dbReference type="EMBL" id="VLKH01000001">
    <property type="protein sequence ID" value="TWH83653.1"/>
    <property type="molecule type" value="Genomic_DNA"/>
</dbReference>
<dbReference type="InterPro" id="IPR035516">
    <property type="entry name" value="Gyrase/topoIV_suA_C"/>
</dbReference>
<sequence length="708" mass="80888">MDEIINVSYEDEIAQSYLDYAMTVIVSRALPDIRDGLKPVHRRILFSADQLGCSPKSAFKKSARIVGDILGKYHPHGDASVYEAMVRLAQTFNYTHPLIEGHGNFGSIDGDSAAAMRYTEARLSPISTLFLEDLKYNIVPMRKNFDETLYEPVVLPVQIPALLLNGTSGIAVGMTSNIPPHNLTELLDTIIYKIENPEASIPELLEILHGPDFPTGAIITNKSDLIDIYTTGKGAVKLRSKYHVEELKNGKKQIVVTEIPYTVSGSKENLLNKIIDTANERKELNITEVRDESSKEGIRIVMELKKDTDEKYVINYMFKHTKLQDNMSVFMLAILNQEPKTFNLNEYIEVFLKYQNDLYVKKNKQILASGELQVEKYNGLLFGKANLRLIYEITTKAPGDTEAEAERHMMNALMYGDTSDYDDISKSDKQLISKFRCTEVQADIILDTKLRKLSKINTLKIQQECDKLMKENERISDILSSDKKILNEIKKQLKTIKKDFPEERKTHITDITMDFVEEKKTYNVFVDENFYIKTTRTKMTEPGIINQELQETDRIVVITNLGESILIKPGALTLGDAKFKGIAIENYLPLKNNIMHVFIQGKEGELLYITKDGFAKLVSYEQFLTSRSSKPYLTEENELLFVKEVFEKDTIVYKTLRGKEKTINIYKNLMPLSKRTAKGKKIFTNKDDFESIQIVHKEIPEEEQISLL</sequence>
<keyword evidence="8 9" id="KW-0413">Isomerase</keyword>
<dbReference type="Pfam" id="PF00521">
    <property type="entry name" value="DNA_topoisoIV"/>
    <property type="match status" value="1"/>
</dbReference>
<evidence type="ECO:0000313" key="11">
    <source>
        <dbReference type="EMBL" id="TWH83653.1"/>
    </source>
</evidence>
<dbReference type="GO" id="GO:0005737">
    <property type="term" value="C:cytoplasm"/>
    <property type="evidence" value="ECO:0007669"/>
    <property type="project" value="TreeGrafter"/>
</dbReference>
<dbReference type="SUPFAM" id="SSF56719">
    <property type="entry name" value="Type II DNA topoisomerase"/>
    <property type="match status" value="1"/>
</dbReference>
<dbReference type="InterPro" id="IPR002205">
    <property type="entry name" value="Topo_IIA_dom_A"/>
</dbReference>
<feature type="domain" description="Topo IIA-type catalytic" evidence="10">
    <location>
        <begin position="30"/>
        <end position="521"/>
    </location>
</feature>
<evidence type="ECO:0000256" key="1">
    <source>
        <dbReference type="ARBA" id="ARBA00000185"/>
    </source>
</evidence>
<dbReference type="InterPro" id="IPR013758">
    <property type="entry name" value="Topo_IIA_A/C_ab"/>
</dbReference>
<reference evidence="11 12" key="1">
    <citation type="submission" date="2019-07" db="EMBL/GenBank/DDBJ databases">
        <title>Genomic Encyclopedia of Type Strains, Phase I: the one thousand microbial genomes (KMG-I) project.</title>
        <authorList>
            <person name="Kyrpides N."/>
        </authorList>
    </citation>
    <scope>NUCLEOTIDE SEQUENCE [LARGE SCALE GENOMIC DNA]</scope>
    <source>
        <strain evidence="11 12">DSM 13558</strain>
    </source>
</reference>
<dbReference type="PROSITE" id="PS52040">
    <property type="entry name" value="TOPO_IIA"/>
    <property type="match status" value="1"/>
</dbReference>
<evidence type="ECO:0000256" key="4">
    <source>
        <dbReference type="ARBA" id="ARBA00022475"/>
    </source>
</evidence>
<dbReference type="InterPro" id="IPR013760">
    <property type="entry name" value="Topo_IIA-like_dom_sf"/>
</dbReference>
<gene>
    <name evidence="11" type="ORF">LY60_00265</name>
</gene>
<dbReference type="OrthoDB" id="9806486at2"/>
<dbReference type="GO" id="GO:0006265">
    <property type="term" value="P:DNA topological change"/>
    <property type="evidence" value="ECO:0007669"/>
    <property type="project" value="UniProtKB-UniRule"/>
</dbReference>
<dbReference type="FunFam" id="3.30.1360.40:FF:000002">
    <property type="entry name" value="DNA gyrase subunit A"/>
    <property type="match status" value="1"/>
</dbReference>
<evidence type="ECO:0000256" key="3">
    <source>
        <dbReference type="ARBA" id="ARBA00012895"/>
    </source>
</evidence>
<name>A0A562JL17_9FIRM</name>
<dbReference type="CDD" id="cd00187">
    <property type="entry name" value="TOP4c"/>
    <property type="match status" value="1"/>
</dbReference>
<organism evidence="11 12">
    <name type="scientific">Sedimentibacter saalensis</name>
    <dbReference type="NCBI Taxonomy" id="130788"/>
    <lineage>
        <taxon>Bacteria</taxon>
        <taxon>Bacillati</taxon>
        <taxon>Bacillota</taxon>
        <taxon>Tissierellia</taxon>
        <taxon>Sedimentibacter</taxon>
    </lineage>
</organism>